<proteinExistence type="predicted"/>
<keyword evidence="1" id="KW-1133">Transmembrane helix</keyword>
<evidence type="ECO:0000313" key="3">
    <source>
        <dbReference type="EMBL" id="MBC5637097.1"/>
    </source>
</evidence>
<evidence type="ECO:0000259" key="2">
    <source>
        <dbReference type="Pfam" id="PF02517"/>
    </source>
</evidence>
<feature type="transmembrane region" description="Helical" evidence="1">
    <location>
        <begin position="18"/>
        <end position="38"/>
    </location>
</feature>
<dbReference type="EMBL" id="JACOOL010000006">
    <property type="protein sequence ID" value="MBC5637097.1"/>
    <property type="molecule type" value="Genomic_DNA"/>
</dbReference>
<keyword evidence="3" id="KW-0482">Metalloprotease</keyword>
<organism evidence="3 4">
    <name type="scientific">Ornithinibacillus hominis</name>
    <dbReference type="NCBI Taxonomy" id="2763055"/>
    <lineage>
        <taxon>Bacteria</taxon>
        <taxon>Bacillati</taxon>
        <taxon>Bacillota</taxon>
        <taxon>Bacilli</taxon>
        <taxon>Bacillales</taxon>
        <taxon>Bacillaceae</taxon>
        <taxon>Ornithinibacillus</taxon>
    </lineage>
</organism>
<keyword evidence="4" id="KW-1185">Reference proteome</keyword>
<protein>
    <submittedName>
        <fullName evidence="3">CPBP family intramembrane metalloprotease</fullName>
    </submittedName>
</protein>
<dbReference type="GO" id="GO:0004175">
    <property type="term" value="F:endopeptidase activity"/>
    <property type="evidence" value="ECO:0007669"/>
    <property type="project" value="UniProtKB-ARBA"/>
</dbReference>
<evidence type="ECO:0000256" key="1">
    <source>
        <dbReference type="SAM" id="Phobius"/>
    </source>
</evidence>
<gene>
    <name evidence="3" type="ORF">H8S33_09790</name>
</gene>
<dbReference type="Pfam" id="PF02517">
    <property type="entry name" value="Rce1-like"/>
    <property type="match status" value="1"/>
</dbReference>
<comment type="caution">
    <text evidence="3">The sequence shown here is derived from an EMBL/GenBank/DDBJ whole genome shotgun (WGS) entry which is preliminary data.</text>
</comment>
<feature type="transmembrane region" description="Helical" evidence="1">
    <location>
        <begin position="144"/>
        <end position="160"/>
    </location>
</feature>
<keyword evidence="3" id="KW-0645">Protease</keyword>
<dbReference type="RefSeq" id="WP_186869809.1">
    <property type="nucleotide sequence ID" value="NZ_JACOOL010000006.1"/>
</dbReference>
<dbReference type="Proteomes" id="UP000637359">
    <property type="component" value="Unassembled WGS sequence"/>
</dbReference>
<evidence type="ECO:0000313" key="4">
    <source>
        <dbReference type="Proteomes" id="UP000637359"/>
    </source>
</evidence>
<feature type="transmembrane region" description="Helical" evidence="1">
    <location>
        <begin position="166"/>
        <end position="186"/>
    </location>
</feature>
<feature type="transmembrane region" description="Helical" evidence="1">
    <location>
        <begin position="58"/>
        <end position="79"/>
    </location>
</feature>
<dbReference type="InterPro" id="IPR003675">
    <property type="entry name" value="Rce1/LyrA-like_dom"/>
</dbReference>
<feature type="transmembrane region" description="Helical" evidence="1">
    <location>
        <begin position="91"/>
        <end position="109"/>
    </location>
</feature>
<dbReference type="GO" id="GO:0080120">
    <property type="term" value="P:CAAX-box protein maturation"/>
    <property type="evidence" value="ECO:0007669"/>
    <property type="project" value="UniProtKB-ARBA"/>
</dbReference>
<dbReference type="AlphaFoldDB" id="A0A923L610"/>
<accession>A0A923L610</accession>
<sequence length="191" mass="22003">MRQAELADQLTNEQLRRVVVYSQGLFLFISIVLSFFLFDSLADWITLFTFNMSEMVYFGIMPGIIIVLMDLVLISILPSNYYDDGGINKRIFTNLSVPRIFVLTLFIAVSEEMLFRGVIQTTFGYLTASIIFALVHVRYLRKPVLLLSVLLISLFIGYMYEVTNNLLVSITTHFVIDFLLGLIIRYKIWGD</sequence>
<dbReference type="GO" id="GO:0008237">
    <property type="term" value="F:metallopeptidase activity"/>
    <property type="evidence" value="ECO:0007669"/>
    <property type="project" value="UniProtKB-KW"/>
</dbReference>
<keyword evidence="3" id="KW-0378">Hydrolase</keyword>
<keyword evidence="1" id="KW-0472">Membrane</keyword>
<keyword evidence="1" id="KW-0812">Transmembrane</keyword>
<feature type="domain" description="CAAX prenyl protease 2/Lysostaphin resistance protein A-like" evidence="2">
    <location>
        <begin position="96"/>
        <end position="179"/>
    </location>
</feature>
<name>A0A923L610_9BACI</name>
<reference evidence="3" key="1">
    <citation type="submission" date="2020-08" db="EMBL/GenBank/DDBJ databases">
        <title>Genome public.</title>
        <authorList>
            <person name="Liu C."/>
            <person name="Sun Q."/>
        </authorList>
    </citation>
    <scope>NUCLEOTIDE SEQUENCE</scope>
    <source>
        <strain evidence="3">BX22</strain>
    </source>
</reference>
<feature type="transmembrane region" description="Helical" evidence="1">
    <location>
        <begin position="115"/>
        <end position="137"/>
    </location>
</feature>